<keyword evidence="1" id="KW-0808">Transferase</keyword>
<dbReference type="Proteomes" id="UP000254116">
    <property type="component" value="Unassembled WGS sequence"/>
</dbReference>
<accession>A0A380ENU9</accession>
<dbReference type="EMBL" id="UHBY01000003">
    <property type="protein sequence ID" value="SUL38083.1"/>
    <property type="molecule type" value="Genomic_DNA"/>
</dbReference>
<protein>
    <submittedName>
        <fullName evidence="1">GftB: Glycosyl transferase, family 8</fullName>
    </submittedName>
</protein>
<name>A0A380ENU9_STAAU</name>
<reference evidence="1 2" key="1">
    <citation type="submission" date="2018-06" db="EMBL/GenBank/DDBJ databases">
        <authorList>
            <consortium name="Pathogen Informatics"/>
            <person name="Doyle S."/>
        </authorList>
    </citation>
    <scope>NUCLEOTIDE SEQUENCE [LARGE SCALE GENOMIC DNA]</scope>
    <source>
        <strain evidence="1 2">NCTC10702</strain>
    </source>
</reference>
<gene>
    <name evidence="1" type="ORF">NCTC10702_04103</name>
</gene>
<dbReference type="AlphaFoldDB" id="A0A380ENU9"/>
<proteinExistence type="predicted"/>
<sequence>MTAEGKEVIYENFVTSDVILDWQGKSYFFPSKLAFALFFIKQLEITEHHFVINSLALPFSVLYICHQKVVMFWYGKNTVMVMSREICN</sequence>
<evidence type="ECO:0000313" key="2">
    <source>
        <dbReference type="Proteomes" id="UP000254116"/>
    </source>
</evidence>
<evidence type="ECO:0000313" key="1">
    <source>
        <dbReference type="EMBL" id="SUL38083.1"/>
    </source>
</evidence>
<dbReference type="GO" id="GO:0016740">
    <property type="term" value="F:transferase activity"/>
    <property type="evidence" value="ECO:0007669"/>
    <property type="project" value="UniProtKB-KW"/>
</dbReference>
<organism evidence="1 2">
    <name type="scientific">Staphylococcus aureus</name>
    <dbReference type="NCBI Taxonomy" id="1280"/>
    <lineage>
        <taxon>Bacteria</taxon>
        <taxon>Bacillati</taxon>
        <taxon>Bacillota</taxon>
        <taxon>Bacilli</taxon>
        <taxon>Bacillales</taxon>
        <taxon>Staphylococcaceae</taxon>
        <taxon>Staphylococcus</taxon>
    </lineage>
</organism>